<dbReference type="PANTHER" id="PTHR43344:SF2">
    <property type="entry name" value="PHOSPHOSERINE PHOSPHATASE"/>
    <property type="match status" value="1"/>
</dbReference>
<keyword evidence="8" id="KW-0718">Serine biosynthesis</keyword>
<protein>
    <recommendedName>
        <fullName evidence="3">phosphoserine phosphatase</fullName>
        <ecNumber evidence="3">3.1.3.3</ecNumber>
    </recommendedName>
</protein>
<evidence type="ECO:0000256" key="9">
    <source>
        <dbReference type="ARBA" id="ARBA00048138"/>
    </source>
</evidence>
<comment type="catalytic activity">
    <reaction evidence="10">
        <text>O-phospho-D-serine + H2O = D-serine + phosphate</text>
        <dbReference type="Rhea" id="RHEA:24873"/>
        <dbReference type="ChEBI" id="CHEBI:15377"/>
        <dbReference type="ChEBI" id="CHEBI:35247"/>
        <dbReference type="ChEBI" id="CHEBI:43474"/>
        <dbReference type="ChEBI" id="CHEBI:58680"/>
        <dbReference type="EC" id="3.1.3.3"/>
    </reaction>
</comment>
<dbReference type="InterPro" id="IPR036412">
    <property type="entry name" value="HAD-like_sf"/>
</dbReference>
<keyword evidence="5" id="KW-0479">Metal-binding</keyword>
<proteinExistence type="predicted"/>
<evidence type="ECO:0000256" key="2">
    <source>
        <dbReference type="ARBA" id="ARBA00005135"/>
    </source>
</evidence>
<comment type="catalytic activity">
    <reaction evidence="9">
        <text>O-phospho-L-serine + H2O = L-serine + phosphate</text>
        <dbReference type="Rhea" id="RHEA:21208"/>
        <dbReference type="ChEBI" id="CHEBI:15377"/>
        <dbReference type="ChEBI" id="CHEBI:33384"/>
        <dbReference type="ChEBI" id="CHEBI:43474"/>
        <dbReference type="ChEBI" id="CHEBI:57524"/>
        <dbReference type="EC" id="3.1.3.3"/>
    </reaction>
</comment>
<evidence type="ECO:0000256" key="7">
    <source>
        <dbReference type="ARBA" id="ARBA00022842"/>
    </source>
</evidence>
<evidence type="ECO:0000256" key="4">
    <source>
        <dbReference type="ARBA" id="ARBA00022605"/>
    </source>
</evidence>
<dbReference type="EC" id="3.1.3.3" evidence="3"/>
<organism evidence="11 12">
    <name type="scientific">Luteimonas colneyensis</name>
    <dbReference type="NCBI Taxonomy" id="2762230"/>
    <lineage>
        <taxon>Bacteria</taxon>
        <taxon>Pseudomonadati</taxon>
        <taxon>Pseudomonadota</taxon>
        <taxon>Gammaproteobacteria</taxon>
        <taxon>Lysobacterales</taxon>
        <taxon>Lysobacteraceae</taxon>
        <taxon>Luteimonas</taxon>
    </lineage>
</organism>
<sequence>MSTAYCFDYDGTLTTTELLPSIAAELGLSGEIALLTKLTMDGLIPFEDSMRLRVALLSQVETSKVEDIVQEIPVDERIASFIGSNPDNCFVISGNLDIWLRKALAPLNCEYFLSTAYRSNGKITLTSVLNKAAAVTVLRKQGFERIIAIGDGANDVPMFERADISIAYGGVHSPAAAAIAASDFVVHDGGTLCSLLRTL</sequence>
<dbReference type="EMBL" id="JACSQJ010000003">
    <property type="protein sequence ID" value="MBD7987957.1"/>
    <property type="molecule type" value="Genomic_DNA"/>
</dbReference>
<gene>
    <name evidence="11" type="ORF">H9645_07935</name>
</gene>
<dbReference type="Proteomes" id="UP000647183">
    <property type="component" value="Unassembled WGS sequence"/>
</dbReference>
<keyword evidence="12" id="KW-1185">Reference proteome</keyword>
<keyword evidence="4" id="KW-0028">Amino-acid biosynthesis</keyword>
<comment type="cofactor">
    <cofactor evidence="1">
        <name>Mg(2+)</name>
        <dbReference type="ChEBI" id="CHEBI:18420"/>
    </cofactor>
</comment>
<dbReference type="PANTHER" id="PTHR43344">
    <property type="entry name" value="PHOSPHOSERINE PHOSPHATASE"/>
    <property type="match status" value="1"/>
</dbReference>
<evidence type="ECO:0000256" key="3">
    <source>
        <dbReference type="ARBA" id="ARBA00012640"/>
    </source>
</evidence>
<comment type="pathway">
    <text evidence="2">Amino-acid biosynthesis; L-serine biosynthesis; L-serine from 3-phospho-D-glycerate: step 3/3.</text>
</comment>
<comment type="caution">
    <text evidence="11">The sequence shown here is derived from an EMBL/GenBank/DDBJ whole genome shotgun (WGS) entry which is preliminary data.</text>
</comment>
<evidence type="ECO:0000256" key="10">
    <source>
        <dbReference type="ARBA" id="ARBA00048523"/>
    </source>
</evidence>
<evidence type="ECO:0000256" key="1">
    <source>
        <dbReference type="ARBA" id="ARBA00001946"/>
    </source>
</evidence>
<name>A0ABR8UIX4_9GAMM</name>
<evidence type="ECO:0000256" key="5">
    <source>
        <dbReference type="ARBA" id="ARBA00022723"/>
    </source>
</evidence>
<reference evidence="11 12" key="1">
    <citation type="submission" date="2020-08" db="EMBL/GenBank/DDBJ databases">
        <title>A Genomic Blueprint of the Chicken Gut Microbiome.</title>
        <authorList>
            <person name="Gilroy R."/>
            <person name="Ravi A."/>
            <person name="Getino M."/>
            <person name="Pursley I."/>
            <person name="Horton D.L."/>
            <person name="Alikhan N.-F."/>
            <person name="Baker D."/>
            <person name="Gharbi K."/>
            <person name="Hall N."/>
            <person name="Watson M."/>
            <person name="Adriaenssens E.M."/>
            <person name="Foster-Nyarko E."/>
            <person name="Jarju S."/>
            <person name="Secka A."/>
            <person name="Antonio M."/>
            <person name="Oren A."/>
            <person name="Chaudhuri R."/>
            <person name="La Ragione R.M."/>
            <person name="Hildebrand F."/>
            <person name="Pallen M.J."/>
        </authorList>
    </citation>
    <scope>NUCLEOTIDE SEQUENCE [LARGE SCALE GENOMIC DNA]</scope>
    <source>
        <strain evidence="11 12">Sa2BVA3</strain>
    </source>
</reference>
<dbReference type="InterPro" id="IPR050582">
    <property type="entry name" value="HAD-like_SerB"/>
</dbReference>
<dbReference type="Gene3D" id="3.40.50.1000">
    <property type="entry name" value="HAD superfamily/HAD-like"/>
    <property type="match status" value="1"/>
</dbReference>
<dbReference type="InterPro" id="IPR023214">
    <property type="entry name" value="HAD_sf"/>
</dbReference>
<evidence type="ECO:0000256" key="6">
    <source>
        <dbReference type="ARBA" id="ARBA00022801"/>
    </source>
</evidence>
<keyword evidence="7" id="KW-0460">Magnesium</keyword>
<accession>A0ABR8UIX4</accession>
<dbReference type="NCBIfam" id="TIGR01488">
    <property type="entry name" value="HAD-SF-IB"/>
    <property type="match status" value="1"/>
</dbReference>
<dbReference type="SUPFAM" id="SSF56784">
    <property type="entry name" value="HAD-like"/>
    <property type="match status" value="1"/>
</dbReference>
<dbReference type="RefSeq" id="WP_191729158.1">
    <property type="nucleotide sequence ID" value="NZ_JACSQJ010000003.1"/>
</dbReference>
<evidence type="ECO:0000313" key="12">
    <source>
        <dbReference type="Proteomes" id="UP000647183"/>
    </source>
</evidence>
<keyword evidence="6" id="KW-0378">Hydrolase</keyword>
<evidence type="ECO:0000256" key="8">
    <source>
        <dbReference type="ARBA" id="ARBA00023299"/>
    </source>
</evidence>
<dbReference type="Pfam" id="PF12710">
    <property type="entry name" value="HAD"/>
    <property type="match status" value="1"/>
</dbReference>
<evidence type="ECO:0000313" key="11">
    <source>
        <dbReference type="EMBL" id="MBD7987957.1"/>
    </source>
</evidence>